<dbReference type="Proteomes" id="UP000199437">
    <property type="component" value="Unassembled WGS sequence"/>
</dbReference>
<feature type="compositionally biased region" description="Polar residues" evidence="1">
    <location>
        <begin position="34"/>
        <end position="47"/>
    </location>
</feature>
<gene>
    <name evidence="2" type="ORF">SAMN05216290_3290</name>
</gene>
<reference evidence="3" key="1">
    <citation type="submission" date="2016-10" db="EMBL/GenBank/DDBJ databases">
        <authorList>
            <person name="Varghese N."/>
            <person name="Submissions S."/>
        </authorList>
    </citation>
    <scope>NUCLEOTIDE SEQUENCE [LARGE SCALE GENOMIC DNA]</scope>
    <source>
        <strain evidence="3">CGMCC 1.12402</strain>
    </source>
</reference>
<dbReference type="GeneID" id="99987967"/>
<name>A0A1I0R952_9BACT</name>
<dbReference type="PROSITE" id="PS51257">
    <property type="entry name" value="PROKAR_LIPOPROTEIN"/>
    <property type="match status" value="1"/>
</dbReference>
<keyword evidence="3" id="KW-1185">Reference proteome</keyword>
<feature type="region of interest" description="Disordered" evidence="1">
    <location>
        <begin position="30"/>
        <end position="55"/>
    </location>
</feature>
<dbReference type="RefSeq" id="WP_090259887.1">
    <property type="nucleotide sequence ID" value="NZ_FOIR01000003.1"/>
</dbReference>
<organism evidence="2 3">
    <name type="scientific">Roseivirga pacifica</name>
    <dbReference type="NCBI Taxonomy" id="1267423"/>
    <lineage>
        <taxon>Bacteria</taxon>
        <taxon>Pseudomonadati</taxon>
        <taxon>Bacteroidota</taxon>
        <taxon>Cytophagia</taxon>
        <taxon>Cytophagales</taxon>
        <taxon>Roseivirgaceae</taxon>
        <taxon>Roseivirga</taxon>
    </lineage>
</organism>
<dbReference type="STRING" id="1267423.SAMN05216290_3290"/>
<dbReference type="AlphaFoldDB" id="A0A1I0R952"/>
<evidence type="ECO:0000313" key="3">
    <source>
        <dbReference type="Proteomes" id="UP000199437"/>
    </source>
</evidence>
<evidence type="ECO:0000313" key="2">
    <source>
        <dbReference type="EMBL" id="SEW37339.1"/>
    </source>
</evidence>
<proteinExistence type="predicted"/>
<protein>
    <submittedName>
        <fullName evidence="2">Uncharacterized protein</fullName>
    </submittedName>
</protein>
<evidence type="ECO:0000256" key="1">
    <source>
        <dbReference type="SAM" id="MobiDB-lite"/>
    </source>
</evidence>
<accession>A0A1I0R952</accession>
<dbReference type="EMBL" id="FOIR01000003">
    <property type="protein sequence ID" value="SEW37339.1"/>
    <property type="molecule type" value="Genomic_DNA"/>
</dbReference>
<sequence>MKVSKLASFQLSLFSILLWTSCISDSNKEESLDTKTSSPNTEINLQVPQPMDDSESHTGEILIEKINYLETGEIFITLDFKDWNDRSFLDSKSDSIISDKGFAIRNHIPFDIGIEYLETYMIDGISLFSAKHEMLGKAQIARFEKLDGLVTDYIAVLKSEQQLREKAIYGINGPSSFIANFESFKSEISKTRERELKFTPKAQRKLSEVNIPKYNMSLIFSNEVNKDLSSTSKILKLNLSDENMLGVFRSKDIVVLDLTPLPVQVNQYPLILLRVGRPSSDLIWDTPAVFHGNEYKMTGRIVELEKF</sequence>